<feature type="region of interest" description="Disordered" evidence="1">
    <location>
        <begin position="1"/>
        <end position="28"/>
    </location>
</feature>
<keyword evidence="2" id="KW-1133">Transmembrane helix</keyword>
<dbReference type="EMBL" id="KV424062">
    <property type="protein sequence ID" value="KZT52586.1"/>
    <property type="molecule type" value="Genomic_DNA"/>
</dbReference>
<organism evidence="3 4">
    <name type="scientific">Calocera cornea HHB12733</name>
    <dbReference type="NCBI Taxonomy" id="1353952"/>
    <lineage>
        <taxon>Eukaryota</taxon>
        <taxon>Fungi</taxon>
        <taxon>Dikarya</taxon>
        <taxon>Basidiomycota</taxon>
        <taxon>Agaricomycotina</taxon>
        <taxon>Dacrymycetes</taxon>
        <taxon>Dacrymycetales</taxon>
        <taxon>Dacrymycetaceae</taxon>
        <taxon>Calocera</taxon>
    </lineage>
</organism>
<keyword evidence="4" id="KW-1185">Reference proteome</keyword>
<feature type="non-terminal residue" evidence="3">
    <location>
        <position position="179"/>
    </location>
</feature>
<gene>
    <name evidence="3" type="ORF">CALCODRAFT_520644</name>
</gene>
<dbReference type="InParanoid" id="A0A165DDQ4"/>
<evidence type="ECO:0000256" key="2">
    <source>
        <dbReference type="SAM" id="Phobius"/>
    </source>
</evidence>
<reference evidence="3 4" key="1">
    <citation type="journal article" date="2016" name="Mol. Biol. Evol.">
        <title>Comparative Genomics of Early-Diverging Mushroom-Forming Fungi Provides Insights into the Origins of Lignocellulose Decay Capabilities.</title>
        <authorList>
            <person name="Nagy L.G."/>
            <person name="Riley R."/>
            <person name="Tritt A."/>
            <person name="Adam C."/>
            <person name="Daum C."/>
            <person name="Floudas D."/>
            <person name="Sun H."/>
            <person name="Yadav J.S."/>
            <person name="Pangilinan J."/>
            <person name="Larsson K.H."/>
            <person name="Matsuura K."/>
            <person name="Barry K."/>
            <person name="Labutti K."/>
            <person name="Kuo R."/>
            <person name="Ohm R.A."/>
            <person name="Bhattacharya S.S."/>
            <person name="Shirouzu T."/>
            <person name="Yoshinaga Y."/>
            <person name="Martin F.M."/>
            <person name="Grigoriev I.V."/>
            <person name="Hibbett D.S."/>
        </authorList>
    </citation>
    <scope>NUCLEOTIDE SEQUENCE [LARGE SCALE GENOMIC DNA]</scope>
    <source>
        <strain evidence="3 4">HHB12733</strain>
    </source>
</reference>
<accession>A0A165DDQ4</accession>
<dbReference type="AlphaFoldDB" id="A0A165DDQ4"/>
<name>A0A165DDQ4_9BASI</name>
<proteinExistence type="predicted"/>
<feature type="compositionally biased region" description="Low complexity" evidence="1">
    <location>
        <begin position="7"/>
        <end position="18"/>
    </location>
</feature>
<protein>
    <recommendedName>
        <fullName evidence="5">Transmembrane protein</fullName>
    </recommendedName>
</protein>
<evidence type="ECO:0008006" key="5">
    <source>
        <dbReference type="Google" id="ProtNLM"/>
    </source>
</evidence>
<evidence type="ECO:0000256" key="1">
    <source>
        <dbReference type="SAM" id="MobiDB-lite"/>
    </source>
</evidence>
<keyword evidence="2" id="KW-0472">Membrane</keyword>
<keyword evidence="2" id="KW-0812">Transmembrane</keyword>
<sequence>MEDRLLTTTGGPETSTPERTIDVPPGAPSNELSIDDIQERIGAALAILLAGLEKRTDVADVSSTVAKTPSGRDKEREEKSDLNMYIQINNLVAVTGAFLAGTSVAYLSAFNELLDTAIASEEVNEAMGDPVCSNSPSAMDTIFVALLLGIAVVVLSSVFAMVGLALPWVLSKPDWDVVY</sequence>
<evidence type="ECO:0000313" key="3">
    <source>
        <dbReference type="EMBL" id="KZT52586.1"/>
    </source>
</evidence>
<dbReference type="Proteomes" id="UP000076842">
    <property type="component" value="Unassembled WGS sequence"/>
</dbReference>
<feature type="transmembrane region" description="Helical" evidence="2">
    <location>
        <begin position="143"/>
        <end position="170"/>
    </location>
</feature>
<evidence type="ECO:0000313" key="4">
    <source>
        <dbReference type="Proteomes" id="UP000076842"/>
    </source>
</evidence>